<feature type="coiled-coil region" evidence="1">
    <location>
        <begin position="342"/>
        <end position="373"/>
    </location>
</feature>
<comment type="caution">
    <text evidence="3">The sequence shown here is derived from an EMBL/GenBank/DDBJ whole genome shotgun (WGS) entry which is preliminary data.</text>
</comment>
<evidence type="ECO:0000313" key="3">
    <source>
        <dbReference type="EMBL" id="DAB37950.1"/>
    </source>
</evidence>
<sequence length="459" mass="52989">MEHTTHGNSHDREAKFDINELFFSITTHDSTILSGNEVFIRISGYTKEEVIGRYHNVVRHPDMPRVLFKIIWDSIHEFKPIAGYVKNRTKNGEYYWVFAALFPMKDRLVSIRIKPTSRFFAYAQELYPVILDTERRGGMEASEALIPEVLNSIGYQNYDQFMSDALLEELKGRKNVVSFEPSRSSAERSALPLYQHLQTVHGYTKELMEKYDGWFEKIDMFIQVESLFKEKSLILRQVAREVVFLSLNASVSSYKVENGGETFGILARDVRTNAKENDELIAKIDCLVQELSESLNALVFSVSGIRLQSEMLTYFISELLCENCKVEHHEIEENMDTLITLVAQYAQKTDELQLTLERQIQEILKNLDQLEQQIMYLGYIQVYGIIEAASSQNETVSFEGIFSQLKTLIQKTSLELEAMQKLGRNFDRENTLLRDQSVSITHVLNSLQDEIEIIKKLKG</sequence>
<dbReference type="RefSeq" id="WP_294895987.1">
    <property type="nucleotide sequence ID" value="NZ_DLUI01000121.1"/>
</dbReference>
<dbReference type="PROSITE" id="PS50112">
    <property type="entry name" value="PAS"/>
    <property type="match status" value="1"/>
</dbReference>
<evidence type="ECO:0000256" key="1">
    <source>
        <dbReference type="SAM" id="Coils"/>
    </source>
</evidence>
<organism evidence="3 4">
    <name type="scientific">Sulfuricurvum kujiense</name>
    <dbReference type="NCBI Taxonomy" id="148813"/>
    <lineage>
        <taxon>Bacteria</taxon>
        <taxon>Pseudomonadati</taxon>
        <taxon>Campylobacterota</taxon>
        <taxon>Epsilonproteobacteria</taxon>
        <taxon>Campylobacterales</taxon>
        <taxon>Sulfurimonadaceae</taxon>
        <taxon>Sulfuricurvum</taxon>
    </lineage>
</organism>
<evidence type="ECO:0000259" key="2">
    <source>
        <dbReference type="PROSITE" id="PS50112"/>
    </source>
</evidence>
<dbReference type="InterPro" id="IPR013655">
    <property type="entry name" value="PAS_fold_3"/>
</dbReference>
<dbReference type="InterPro" id="IPR000014">
    <property type="entry name" value="PAS"/>
</dbReference>
<dbReference type="NCBIfam" id="TIGR00229">
    <property type="entry name" value="sensory_box"/>
    <property type="match status" value="1"/>
</dbReference>
<dbReference type="SUPFAM" id="SSF55785">
    <property type="entry name" value="PYP-like sensor domain (PAS domain)"/>
    <property type="match status" value="1"/>
</dbReference>
<feature type="domain" description="PAS" evidence="2">
    <location>
        <begin position="29"/>
        <end position="62"/>
    </location>
</feature>
<keyword evidence="1" id="KW-0175">Coiled coil</keyword>
<protein>
    <recommendedName>
        <fullName evidence="2">PAS domain-containing protein</fullName>
    </recommendedName>
</protein>
<dbReference type="SUPFAM" id="SSF58104">
    <property type="entry name" value="Methyl-accepting chemotaxis protein (MCP) signaling domain"/>
    <property type="match status" value="1"/>
</dbReference>
<dbReference type="EMBL" id="DLUI01000121">
    <property type="protein sequence ID" value="DAB37950.1"/>
    <property type="molecule type" value="Genomic_DNA"/>
</dbReference>
<dbReference type="Pfam" id="PF08447">
    <property type="entry name" value="PAS_3"/>
    <property type="match status" value="1"/>
</dbReference>
<dbReference type="AlphaFoldDB" id="A0A2D3WFV1"/>
<accession>A0A2D3WFV1</accession>
<proteinExistence type="predicted"/>
<reference evidence="3 4" key="1">
    <citation type="journal article" date="2017" name="Front. Microbiol.">
        <title>Comparative Genomic Analysis of the Class Epsilonproteobacteria and Proposed Reclassification to Epsilonbacteraeota (phyl. nov.).</title>
        <authorList>
            <person name="Waite D.W."/>
            <person name="Vanwonterghem I."/>
            <person name="Rinke C."/>
            <person name="Parks D.H."/>
            <person name="Zhang Y."/>
            <person name="Takai K."/>
            <person name="Sievert S.M."/>
            <person name="Simon J."/>
            <person name="Campbell B.J."/>
            <person name="Hanson T.E."/>
            <person name="Woyke T."/>
            <person name="Klotz M.G."/>
            <person name="Hugenholtz P."/>
        </authorList>
    </citation>
    <scope>NUCLEOTIDE SEQUENCE [LARGE SCALE GENOMIC DNA]</scope>
    <source>
        <strain evidence="3">UBA12443</strain>
    </source>
</reference>
<dbReference type="CDD" id="cd00130">
    <property type="entry name" value="PAS"/>
    <property type="match status" value="1"/>
</dbReference>
<dbReference type="Gene3D" id="1.10.287.950">
    <property type="entry name" value="Methyl-accepting chemotaxis protein"/>
    <property type="match status" value="1"/>
</dbReference>
<dbReference type="Gene3D" id="3.30.450.20">
    <property type="entry name" value="PAS domain"/>
    <property type="match status" value="1"/>
</dbReference>
<gene>
    <name evidence="3" type="ORF">CFH83_08520</name>
</gene>
<evidence type="ECO:0000313" key="4">
    <source>
        <dbReference type="Proteomes" id="UP000228859"/>
    </source>
</evidence>
<name>A0A2D3WFV1_9BACT</name>
<dbReference type="InterPro" id="IPR035965">
    <property type="entry name" value="PAS-like_dom_sf"/>
</dbReference>
<dbReference type="Proteomes" id="UP000228859">
    <property type="component" value="Unassembled WGS sequence"/>
</dbReference>